<dbReference type="InterPro" id="IPR020846">
    <property type="entry name" value="MFS_dom"/>
</dbReference>
<dbReference type="SUPFAM" id="SSF103473">
    <property type="entry name" value="MFS general substrate transporter"/>
    <property type="match status" value="1"/>
</dbReference>
<keyword evidence="2 10" id="KW-0812">Transmembrane</keyword>
<dbReference type="EMBL" id="MKZY01000010">
    <property type="protein sequence ID" value="OOO04977.1"/>
    <property type="molecule type" value="Genomic_DNA"/>
</dbReference>
<feature type="domain" description="Zn(2)-C6 fungal-type" evidence="11">
    <location>
        <begin position="570"/>
        <end position="599"/>
    </location>
</feature>
<evidence type="ECO:0000259" key="12">
    <source>
        <dbReference type="PROSITE" id="PS50850"/>
    </source>
</evidence>
<dbReference type="SMART" id="SM00066">
    <property type="entry name" value="GAL4"/>
    <property type="match status" value="1"/>
</dbReference>
<evidence type="ECO:0000256" key="7">
    <source>
        <dbReference type="ARBA" id="ARBA00023163"/>
    </source>
</evidence>
<feature type="compositionally biased region" description="Polar residues" evidence="9">
    <location>
        <begin position="12"/>
        <end position="31"/>
    </location>
</feature>
<feature type="transmembrane region" description="Helical" evidence="10">
    <location>
        <begin position="173"/>
        <end position="196"/>
    </location>
</feature>
<dbReference type="CDD" id="cd12148">
    <property type="entry name" value="fungal_TF_MHR"/>
    <property type="match status" value="1"/>
</dbReference>
<dbReference type="GO" id="GO:0003677">
    <property type="term" value="F:DNA binding"/>
    <property type="evidence" value="ECO:0007669"/>
    <property type="project" value="UniProtKB-KW"/>
</dbReference>
<keyword evidence="7" id="KW-0804">Transcription</keyword>
<feature type="transmembrane region" description="Helical" evidence="10">
    <location>
        <begin position="119"/>
        <end position="137"/>
    </location>
</feature>
<dbReference type="eggNOG" id="ENOG502QQ7I">
    <property type="taxonomic scope" value="Eukaryota"/>
</dbReference>
<evidence type="ECO:0000313" key="14">
    <source>
        <dbReference type="Proteomes" id="UP000190312"/>
    </source>
</evidence>
<dbReference type="VEuPathDB" id="FungiDB:AO090038000033"/>
<dbReference type="GO" id="GO:0009893">
    <property type="term" value="P:positive regulation of metabolic process"/>
    <property type="evidence" value="ECO:0007669"/>
    <property type="project" value="UniProtKB-ARBA"/>
</dbReference>
<dbReference type="PANTHER" id="PTHR23502:SF138">
    <property type="entry name" value="MAJOR FACILITATOR SUPERFAMILY (MFS) PROFILE DOMAIN-CONTAINING PROTEIN-RELATED"/>
    <property type="match status" value="1"/>
</dbReference>
<dbReference type="GO" id="GO:0008270">
    <property type="term" value="F:zinc ion binding"/>
    <property type="evidence" value="ECO:0007669"/>
    <property type="project" value="InterPro"/>
</dbReference>
<sequence>MSLPLWSESSERGSQTDNTVEISDIEAQSNISEKRSEPSRPLSMGEGKAFPPLLPNEDDYIVTFDGPDDPEHPFNWSFTVKLYTSVMVCFGTFISSFASAVFAPGTAGVAKAFGVSTEVGILGTTLFVLGFASGPLIWAPSSELIGRRLPLTVGMFGVAVFSIASAVAKDIQTVIICRFFAGLFGASQLSVVPAVLSDLFNNIHRGPAITVYSLAVFVGPFSGPFIGGFISSSFLGWRWTLYIPAFMGFACCSVFVLFLKETYAPCILIPKAEALRQQTSNWGVHAKQEMVKVDFQELLEKYFTRPLRMLVTEPIILVVSLYMSFIYGLVYALLVAYPYVFESVYGMNPGLSGLTFFGLIIGQVLACGFVLSQQSIYVKKLIANKNVPVPEWRLPPAIIGAPIFTVGVFWFSWTGFTSSIHWLAPTASGVLIGFGILCIFLPCFNYLVDSYLPLAASTVAANIILRSSVAAGFPLFAKQMFKNLGVQWAGTLIGCLAAIMIPIPVVFKKVIRGSHKKNKNSRSRPPVLPPSVSPPSLFNPGCVSLDYSLSMYTAMASNPGPSKRKRSRFACEPCRERKRKCNGESPCSTCSSWGYDCYYQNERRMKPKPTGMMVDLPAIPGPSPEHAGSYTESLEANSGAAFVRKIGLKMDPANAPKLNLFGWNVGRRNPPSGLATGTVLAVPLVDILSLNHMKNLANVYFTKVDPCYGFIDSAMFFRRLEARWQSSAEGDSYDGVLAGVAALGALFSETTINITEAHLVELTRSITDTHIGSAAPSVEVVTAWALRVIYMRMTAPPYPTWIASSTLMHLIEASKLHQTSSCEPYDLDIRQRLIGVAQHQNLWISYDLGLSRVSFPHEAVALPSPRPGDFTVELLGLLPLSTSLGPENRRQDEEIEEFLLQTLSRNHTQPPSILAQCNLVLCLLRRLHMRNLMTSPATMERVVEQLKRSLGAARRMASDCSPWQHVANVPFQMISILLEMDTSASLELLPEAMETLKLVSATYNTETMREAYGTARLLILLYQRRRRSDTRLLSGLLEDHHEPSTTESPVQPMIPTSDEVSWLEGLVADVPSLHGLDFAKGTKYESEDAEHAAKARKAAGDTHCQGGEQAQSPKTNDHPVEEESIINNDATTVEVPHVPNEGAKIVEDAGLKAANQDGLDEALESTRSENDAASQACKRAPGLNCFKNGGKPQYRMLDDVPALEDLVTNILEYGQIWKGDGLFDSGLDGENGVILSARHYKKYIQKSTQREGFAIDRVTDKRSSRAQIGKFKTLSMIDRFGRRLSQAFAETAQGEVYFFTRSGLDRTAFPGTTVWRGWEYPALTRNPRVTKIIQVDPFKEGDLGHTIWTPDQGPSRNPPKSGNVAWNKVWGLRYYAPLVSNCVCLPCTGLMGKGQFFELQRFGSGW</sequence>
<evidence type="ECO:0000256" key="3">
    <source>
        <dbReference type="ARBA" id="ARBA00022989"/>
    </source>
</evidence>
<dbReference type="OrthoDB" id="9986881at2759"/>
<dbReference type="SUPFAM" id="SSF57701">
    <property type="entry name" value="Zn2/Cys6 DNA-binding domain"/>
    <property type="match status" value="1"/>
</dbReference>
<feature type="transmembrane region" description="Helical" evidence="10">
    <location>
        <begin position="488"/>
        <end position="507"/>
    </location>
</feature>
<feature type="transmembrane region" description="Helical" evidence="10">
    <location>
        <begin position="419"/>
        <end position="444"/>
    </location>
</feature>
<proteinExistence type="predicted"/>
<evidence type="ECO:0000256" key="5">
    <source>
        <dbReference type="ARBA" id="ARBA00023125"/>
    </source>
</evidence>
<evidence type="ECO:0000256" key="10">
    <source>
        <dbReference type="SAM" id="Phobius"/>
    </source>
</evidence>
<dbReference type="GO" id="GO:0022857">
    <property type="term" value="F:transmembrane transporter activity"/>
    <property type="evidence" value="ECO:0007669"/>
    <property type="project" value="InterPro"/>
</dbReference>
<reference evidence="13 14" key="1">
    <citation type="submission" date="2016-10" db="EMBL/GenBank/DDBJ databases">
        <title>Genome sequencing of Aspergillus oryzae BCC7051.</title>
        <authorList>
            <person name="Thammarongtham C."/>
            <person name="Vorapreeda T."/>
            <person name="Nookaew I."/>
            <person name="Srisuk T."/>
            <person name="Land M."/>
            <person name="Jeennor S."/>
            <person name="Laoteng K."/>
        </authorList>
    </citation>
    <scope>NUCLEOTIDE SEQUENCE [LARGE SCALE GENOMIC DNA]</scope>
    <source>
        <strain evidence="13 14">BCC7051</strain>
    </source>
</reference>
<dbReference type="InterPro" id="IPR036864">
    <property type="entry name" value="Zn2-C6_fun-type_DNA-bd_sf"/>
</dbReference>
<dbReference type="Pfam" id="PF00172">
    <property type="entry name" value="Zn_clus"/>
    <property type="match status" value="1"/>
</dbReference>
<name>A0A1S9D796_ASPOZ</name>
<dbReference type="InterPro" id="IPR001138">
    <property type="entry name" value="Zn2Cys6_DnaBD"/>
</dbReference>
<feature type="domain" description="Major facilitator superfamily (MFS) profile" evidence="12">
    <location>
        <begin position="84"/>
        <end position="512"/>
    </location>
</feature>
<evidence type="ECO:0000256" key="9">
    <source>
        <dbReference type="SAM" id="MobiDB-lite"/>
    </source>
</evidence>
<dbReference type="Proteomes" id="UP000190312">
    <property type="component" value="Unassembled WGS sequence"/>
</dbReference>
<dbReference type="PROSITE" id="PS50048">
    <property type="entry name" value="ZN2_CY6_FUNGAL_2"/>
    <property type="match status" value="1"/>
</dbReference>
<dbReference type="PROSITE" id="PS00463">
    <property type="entry name" value="ZN2_CY6_FUNGAL_1"/>
    <property type="match status" value="1"/>
</dbReference>
<dbReference type="CDD" id="cd17323">
    <property type="entry name" value="MFS_Tpo1_MDR_like"/>
    <property type="match status" value="1"/>
</dbReference>
<evidence type="ECO:0000259" key="11">
    <source>
        <dbReference type="PROSITE" id="PS50048"/>
    </source>
</evidence>
<comment type="subcellular location">
    <subcellularLocation>
        <location evidence="1">Membrane</location>
        <topology evidence="1">Multi-pass membrane protein</topology>
    </subcellularLocation>
</comment>
<feature type="transmembrane region" description="Helical" evidence="10">
    <location>
        <begin position="208"/>
        <end position="227"/>
    </location>
</feature>
<feature type="transmembrane region" description="Helical" evidence="10">
    <location>
        <begin position="315"/>
        <end position="339"/>
    </location>
</feature>
<dbReference type="Pfam" id="PF07690">
    <property type="entry name" value="MFS_1"/>
    <property type="match status" value="1"/>
</dbReference>
<dbReference type="VEuPathDB" id="FungiDB:AO090038000032"/>
<dbReference type="GO" id="GO:0000981">
    <property type="term" value="F:DNA-binding transcription factor activity, RNA polymerase II-specific"/>
    <property type="evidence" value="ECO:0007669"/>
    <property type="project" value="InterPro"/>
</dbReference>
<dbReference type="VEuPathDB" id="FungiDB:AO090038000031"/>
<protein>
    <submittedName>
        <fullName evidence="13">Major facilitator superfamily MFS_1</fullName>
    </submittedName>
</protein>
<evidence type="ECO:0000256" key="2">
    <source>
        <dbReference type="ARBA" id="ARBA00022692"/>
    </source>
</evidence>
<keyword evidence="4" id="KW-0805">Transcription regulation</keyword>
<keyword evidence="8" id="KW-0539">Nucleus</keyword>
<keyword evidence="5" id="KW-0238">DNA-binding</keyword>
<dbReference type="Gene3D" id="1.20.1250.20">
    <property type="entry name" value="MFS general substrate transporter like domains"/>
    <property type="match status" value="1"/>
</dbReference>
<dbReference type="InterPro" id="IPR036259">
    <property type="entry name" value="MFS_trans_sf"/>
</dbReference>
<feature type="region of interest" description="Disordered" evidence="9">
    <location>
        <begin position="1087"/>
        <end position="1120"/>
    </location>
</feature>
<evidence type="ECO:0000256" key="4">
    <source>
        <dbReference type="ARBA" id="ARBA00023015"/>
    </source>
</evidence>
<comment type="caution">
    <text evidence="13">The sequence shown here is derived from an EMBL/GenBank/DDBJ whole genome shotgun (WGS) entry which is preliminary data.</text>
</comment>
<dbReference type="FunFam" id="1.20.1250.20:FF:000011">
    <property type="entry name" value="MFS multidrug transporter, putative"/>
    <property type="match status" value="1"/>
</dbReference>
<dbReference type="PANTHER" id="PTHR23502">
    <property type="entry name" value="MAJOR FACILITATOR SUPERFAMILY"/>
    <property type="match status" value="1"/>
</dbReference>
<evidence type="ECO:0000256" key="6">
    <source>
        <dbReference type="ARBA" id="ARBA00023136"/>
    </source>
</evidence>
<feature type="transmembrane region" description="Helical" evidence="10">
    <location>
        <begin position="451"/>
        <end position="476"/>
    </location>
</feature>
<evidence type="ECO:0000313" key="13">
    <source>
        <dbReference type="EMBL" id="OOO04977.1"/>
    </source>
</evidence>
<dbReference type="Gene3D" id="4.10.240.10">
    <property type="entry name" value="Zn(2)-C6 fungal-type DNA-binding domain"/>
    <property type="match status" value="1"/>
</dbReference>
<accession>A0A1S9D796</accession>
<keyword evidence="3 10" id="KW-1133">Transmembrane helix</keyword>
<gene>
    <name evidence="13" type="ORF">OAory_01113140</name>
</gene>
<feature type="transmembrane region" description="Helical" evidence="10">
    <location>
        <begin position="239"/>
        <end position="259"/>
    </location>
</feature>
<feature type="transmembrane region" description="Helical" evidence="10">
    <location>
        <begin position="392"/>
        <end position="413"/>
    </location>
</feature>
<dbReference type="CDD" id="cd00067">
    <property type="entry name" value="GAL4"/>
    <property type="match status" value="1"/>
</dbReference>
<dbReference type="PROSITE" id="PS50850">
    <property type="entry name" value="MFS"/>
    <property type="match status" value="1"/>
</dbReference>
<feature type="transmembrane region" description="Helical" evidence="10">
    <location>
        <begin position="149"/>
        <end position="167"/>
    </location>
</feature>
<evidence type="ECO:0000256" key="1">
    <source>
        <dbReference type="ARBA" id="ARBA00004141"/>
    </source>
</evidence>
<feature type="region of interest" description="Disordered" evidence="9">
    <location>
        <begin position="1"/>
        <end position="51"/>
    </location>
</feature>
<organism evidence="13 14">
    <name type="scientific">Aspergillus oryzae</name>
    <name type="common">Yellow koji mold</name>
    <dbReference type="NCBI Taxonomy" id="5062"/>
    <lineage>
        <taxon>Eukaryota</taxon>
        <taxon>Fungi</taxon>
        <taxon>Dikarya</taxon>
        <taxon>Ascomycota</taxon>
        <taxon>Pezizomycotina</taxon>
        <taxon>Eurotiomycetes</taxon>
        <taxon>Eurotiomycetidae</taxon>
        <taxon>Eurotiales</taxon>
        <taxon>Aspergillaceae</taxon>
        <taxon>Aspergillus</taxon>
        <taxon>Aspergillus subgen. Circumdati</taxon>
    </lineage>
</organism>
<keyword evidence="6 10" id="KW-0472">Membrane</keyword>
<dbReference type="GO" id="GO:0005886">
    <property type="term" value="C:plasma membrane"/>
    <property type="evidence" value="ECO:0007669"/>
    <property type="project" value="TreeGrafter"/>
</dbReference>
<evidence type="ECO:0000256" key="8">
    <source>
        <dbReference type="ARBA" id="ARBA00023242"/>
    </source>
</evidence>
<feature type="transmembrane region" description="Helical" evidence="10">
    <location>
        <begin position="351"/>
        <end position="371"/>
    </location>
</feature>
<feature type="transmembrane region" description="Helical" evidence="10">
    <location>
        <begin position="82"/>
        <end position="107"/>
    </location>
</feature>
<dbReference type="InterPro" id="IPR011701">
    <property type="entry name" value="MFS"/>
</dbReference>